<organism evidence="1 2">
    <name type="scientific">Ectocarpus siliculosus</name>
    <name type="common">Brown alga</name>
    <name type="synonym">Conferva siliculosa</name>
    <dbReference type="NCBI Taxonomy" id="2880"/>
    <lineage>
        <taxon>Eukaryota</taxon>
        <taxon>Sar</taxon>
        <taxon>Stramenopiles</taxon>
        <taxon>Ochrophyta</taxon>
        <taxon>PX clade</taxon>
        <taxon>Phaeophyceae</taxon>
        <taxon>Ectocarpales</taxon>
        <taxon>Ectocarpaceae</taxon>
        <taxon>Ectocarpus</taxon>
    </lineage>
</organism>
<protein>
    <submittedName>
        <fullName evidence="1">Uncharacterized protein</fullName>
    </submittedName>
</protein>
<evidence type="ECO:0000313" key="1">
    <source>
        <dbReference type="EMBL" id="CBJ29042.1"/>
    </source>
</evidence>
<dbReference type="EMBL" id="FN647953">
    <property type="protein sequence ID" value="CBJ29042.1"/>
    <property type="molecule type" value="Genomic_DNA"/>
</dbReference>
<proteinExistence type="predicted"/>
<dbReference type="InParanoid" id="D7FJD9"/>
<dbReference type="EMBL" id="FN649742">
    <property type="protein sequence ID" value="CBJ29042.1"/>
    <property type="molecule type" value="Genomic_DNA"/>
</dbReference>
<dbReference type="OrthoDB" id="10462082at2759"/>
<gene>
    <name evidence="1" type="ORF">Esi_0133_0038</name>
</gene>
<dbReference type="AlphaFoldDB" id="D7FJD9"/>
<reference evidence="1 2" key="1">
    <citation type="journal article" date="2010" name="Nature">
        <title>The Ectocarpus genome and the independent evolution of multicellularity in brown algae.</title>
        <authorList>
            <person name="Cock J.M."/>
            <person name="Sterck L."/>
            <person name="Rouze P."/>
            <person name="Scornet D."/>
            <person name="Allen A.E."/>
            <person name="Amoutzias G."/>
            <person name="Anthouard V."/>
            <person name="Artiguenave F."/>
            <person name="Aury J.M."/>
            <person name="Badger J.H."/>
            <person name="Beszteri B."/>
            <person name="Billiau K."/>
            <person name="Bonnet E."/>
            <person name="Bothwell J.H."/>
            <person name="Bowler C."/>
            <person name="Boyen C."/>
            <person name="Brownlee C."/>
            <person name="Carrano C.J."/>
            <person name="Charrier B."/>
            <person name="Cho G.Y."/>
            <person name="Coelho S.M."/>
            <person name="Collen J."/>
            <person name="Corre E."/>
            <person name="Da Silva C."/>
            <person name="Delage L."/>
            <person name="Delaroque N."/>
            <person name="Dittami S.M."/>
            <person name="Doulbeau S."/>
            <person name="Elias M."/>
            <person name="Farnham G."/>
            <person name="Gachon C.M."/>
            <person name="Gschloessl B."/>
            <person name="Heesch S."/>
            <person name="Jabbari K."/>
            <person name="Jubin C."/>
            <person name="Kawai H."/>
            <person name="Kimura K."/>
            <person name="Kloareg B."/>
            <person name="Kupper F.C."/>
            <person name="Lang D."/>
            <person name="Le Bail A."/>
            <person name="Leblanc C."/>
            <person name="Lerouge P."/>
            <person name="Lohr M."/>
            <person name="Lopez P.J."/>
            <person name="Martens C."/>
            <person name="Maumus F."/>
            <person name="Michel G."/>
            <person name="Miranda-Saavedra D."/>
            <person name="Morales J."/>
            <person name="Moreau H."/>
            <person name="Motomura T."/>
            <person name="Nagasato C."/>
            <person name="Napoli C.A."/>
            <person name="Nelson D.R."/>
            <person name="Nyvall-Collen P."/>
            <person name="Peters A.F."/>
            <person name="Pommier C."/>
            <person name="Potin P."/>
            <person name="Poulain J."/>
            <person name="Quesneville H."/>
            <person name="Read B."/>
            <person name="Rensing S.A."/>
            <person name="Ritter A."/>
            <person name="Rousvoal S."/>
            <person name="Samanta M."/>
            <person name="Samson G."/>
            <person name="Schroeder D.C."/>
            <person name="Segurens B."/>
            <person name="Strittmatter M."/>
            <person name="Tonon T."/>
            <person name="Tregear J.W."/>
            <person name="Valentin K."/>
            <person name="von Dassow P."/>
            <person name="Yamagishi T."/>
            <person name="Van de Peer Y."/>
            <person name="Wincker P."/>
        </authorList>
    </citation>
    <scope>NUCLEOTIDE SEQUENCE [LARGE SCALE GENOMIC DNA]</scope>
    <source>
        <strain evidence="2">Ec32 / CCAP1310/4</strain>
    </source>
</reference>
<evidence type="ECO:0000313" key="2">
    <source>
        <dbReference type="Proteomes" id="UP000002630"/>
    </source>
</evidence>
<accession>D7FJD9</accession>
<keyword evidence="2" id="KW-1185">Reference proteome</keyword>
<name>D7FJD9_ECTSI</name>
<dbReference type="Proteomes" id="UP000002630">
    <property type="component" value="Linkage Group LG17"/>
</dbReference>
<sequence>MDSKQYEKQCKRVIAQTAGSVESVFEDRPDGASSMSFKTMVNMAAVGTRTYDPVQFKFTFHIKQPLRQVIIYSKPQWSLPTRQIHAVRQFVSQANHRLNVGTLEVDDSADVSVSFKTAAEFGGINDITPVLTSFMKAHAGVGLDCFRALTAIKYADVDVTHALGMIGMVGPTGEMSTQADDKLSAMLSVLSAPA</sequence>